<dbReference type="InterPro" id="IPR019094">
    <property type="entry name" value="Phage_SP-beta_YorD"/>
</dbReference>
<gene>
    <name evidence="3" type="ORF">SC09_Contig26orf00004</name>
</gene>
<dbReference type="Pfam" id="PF09636">
    <property type="entry name" value="XkdW"/>
    <property type="match status" value="1"/>
</dbReference>
<feature type="domain" description="Bacteriophage SP-beta YorD" evidence="2">
    <location>
        <begin position="4"/>
        <end position="59"/>
    </location>
</feature>
<evidence type="ECO:0000313" key="3">
    <source>
        <dbReference type="EMBL" id="KIU10237.1"/>
    </source>
</evidence>
<protein>
    <recommendedName>
        <fullName evidence="2">Bacteriophage SP-beta YorD domain-containing protein</fullName>
    </recommendedName>
</protein>
<dbReference type="Gene3D" id="3.30.56.60">
    <property type="entry name" value="XkdW-like"/>
    <property type="match status" value="1"/>
</dbReference>
<evidence type="ECO:0000313" key="4">
    <source>
        <dbReference type="Proteomes" id="UP000032247"/>
    </source>
</evidence>
<dbReference type="Proteomes" id="UP000032247">
    <property type="component" value="Unassembled WGS sequence"/>
</dbReference>
<sequence length="111" mass="12567">MNIGEAILYKYPTADPTKDFIVQNNGDGSPSYIAEWNIRAPIPTQEELQAWWEESKSNPPYEPPDQVALLAQELSQEKLARKQLEELNQTLGNKLSEVKLQLLSLQGEDNV</sequence>
<dbReference type="EMBL" id="JXBC01000005">
    <property type="protein sequence ID" value="KIU10237.1"/>
    <property type="molecule type" value="Genomic_DNA"/>
</dbReference>
<feature type="coiled-coil region" evidence="1">
    <location>
        <begin position="67"/>
        <end position="101"/>
    </location>
</feature>
<name>A0A0D1KVJ3_BACIU</name>
<dbReference type="SUPFAM" id="SSF159865">
    <property type="entry name" value="XkdW-like"/>
    <property type="match status" value="1"/>
</dbReference>
<proteinExistence type="predicted"/>
<accession>A0A0D1KVJ3</accession>
<dbReference type="PATRIC" id="fig|1423.173.peg.3254"/>
<evidence type="ECO:0000259" key="2">
    <source>
        <dbReference type="Pfam" id="PF09636"/>
    </source>
</evidence>
<evidence type="ECO:0000256" key="1">
    <source>
        <dbReference type="SAM" id="Coils"/>
    </source>
</evidence>
<organism evidence="3 4">
    <name type="scientific">Bacillus subtilis</name>
    <dbReference type="NCBI Taxonomy" id="1423"/>
    <lineage>
        <taxon>Bacteria</taxon>
        <taxon>Bacillati</taxon>
        <taxon>Bacillota</taxon>
        <taxon>Bacilli</taxon>
        <taxon>Bacillales</taxon>
        <taxon>Bacillaceae</taxon>
        <taxon>Bacillus</taxon>
    </lineage>
</organism>
<keyword evidence="1" id="KW-0175">Coiled coil</keyword>
<dbReference type="AlphaFoldDB" id="A0A0D1KVJ3"/>
<dbReference type="InterPro" id="IPR035950">
    <property type="entry name" value="XkdW-like_sf"/>
</dbReference>
<dbReference type="RefSeq" id="WP_043858277.1">
    <property type="nucleotide sequence ID" value="NZ_OX419563.1"/>
</dbReference>
<reference evidence="3 4" key="1">
    <citation type="submission" date="2014-12" db="EMBL/GenBank/DDBJ databases">
        <title>Comparative genome analysis of Bacillus coagulans HM-08, Clostridium butyricum HM-68, Bacillus subtilis HM-66 and Bacillus licheniformis BL-09.</title>
        <authorList>
            <person name="Zhang H."/>
        </authorList>
    </citation>
    <scope>NUCLEOTIDE SEQUENCE [LARGE SCALE GENOMIC DNA]</scope>
    <source>
        <strain evidence="3 4">HM-66</strain>
    </source>
</reference>
<comment type="caution">
    <text evidence="3">The sequence shown here is derived from an EMBL/GenBank/DDBJ whole genome shotgun (WGS) entry which is preliminary data.</text>
</comment>